<proteinExistence type="predicted"/>
<dbReference type="SUPFAM" id="SSF51261">
    <property type="entry name" value="Duplicated hybrid motif"/>
    <property type="match status" value="1"/>
</dbReference>
<dbReference type="Proteomes" id="UP000229740">
    <property type="component" value="Unassembled WGS sequence"/>
</dbReference>
<reference evidence="3 4" key="1">
    <citation type="submission" date="2017-10" db="EMBL/GenBank/DDBJ databases">
        <title>Novel microbial diversity and functional potential in the marine mammal oral microbiome.</title>
        <authorList>
            <person name="Dudek N.K."/>
            <person name="Sun C.L."/>
            <person name="Burstein D."/>
            <person name="Kantor R.S."/>
            <person name="Aliaga Goltsman D.S."/>
            <person name="Bik E.M."/>
            <person name="Thomas B.C."/>
            <person name="Banfield J.F."/>
            <person name="Relman D.A."/>
        </authorList>
    </citation>
    <scope>NUCLEOTIDE SEQUENCE [LARGE SCALE GENOMIC DNA]</scope>
    <source>
        <strain evidence="3">DOLZORAL124_49_17</strain>
    </source>
</reference>
<organism evidence="3 4">
    <name type="scientific">candidate division KSB3 bacterium</name>
    <dbReference type="NCBI Taxonomy" id="2044937"/>
    <lineage>
        <taxon>Bacteria</taxon>
        <taxon>candidate division KSB3</taxon>
    </lineage>
</organism>
<dbReference type="InterPro" id="IPR050570">
    <property type="entry name" value="Cell_wall_metabolism_enzyme"/>
</dbReference>
<feature type="compositionally biased region" description="Polar residues" evidence="1">
    <location>
        <begin position="665"/>
        <end position="674"/>
    </location>
</feature>
<comment type="caution">
    <text evidence="3">The sequence shown here is derived from an EMBL/GenBank/DDBJ whole genome shotgun (WGS) entry which is preliminary data.</text>
</comment>
<dbReference type="Gene3D" id="2.70.70.10">
    <property type="entry name" value="Glucose Permease (Domain IIA)"/>
    <property type="match status" value="1"/>
</dbReference>
<feature type="region of interest" description="Disordered" evidence="1">
    <location>
        <begin position="347"/>
        <end position="367"/>
    </location>
</feature>
<dbReference type="AlphaFoldDB" id="A0A2G6EEB7"/>
<name>A0A2G6EEB7_9BACT</name>
<dbReference type="CDD" id="cd12797">
    <property type="entry name" value="M23_peptidase"/>
    <property type="match status" value="1"/>
</dbReference>
<dbReference type="GO" id="GO:0004222">
    <property type="term" value="F:metalloendopeptidase activity"/>
    <property type="evidence" value="ECO:0007669"/>
    <property type="project" value="TreeGrafter"/>
</dbReference>
<evidence type="ECO:0000313" key="3">
    <source>
        <dbReference type="EMBL" id="PID60192.1"/>
    </source>
</evidence>
<evidence type="ECO:0000259" key="2">
    <source>
        <dbReference type="Pfam" id="PF01551"/>
    </source>
</evidence>
<protein>
    <recommendedName>
        <fullName evidence="2">M23ase beta-sheet core domain-containing protein</fullName>
    </recommendedName>
</protein>
<dbReference type="InterPro" id="IPR016047">
    <property type="entry name" value="M23ase_b-sheet_dom"/>
</dbReference>
<dbReference type="PANTHER" id="PTHR21666">
    <property type="entry name" value="PEPTIDASE-RELATED"/>
    <property type="match status" value="1"/>
</dbReference>
<evidence type="ECO:0000256" key="1">
    <source>
        <dbReference type="SAM" id="MobiDB-lite"/>
    </source>
</evidence>
<feature type="region of interest" description="Disordered" evidence="1">
    <location>
        <begin position="655"/>
        <end position="674"/>
    </location>
</feature>
<dbReference type="Pfam" id="PF01551">
    <property type="entry name" value="Peptidase_M23"/>
    <property type="match status" value="1"/>
</dbReference>
<evidence type="ECO:0000313" key="4">
    <source>
        <dbReference type="Proteomes" id="UP000229740"/>
    </source>
</evidence>
<sequence>MEKYFQMLSVCLFVMLCSEMSARAENDWYYPLEIQAGLSGTFGEFRGNRLHTGIDFRTNMQTGYKVYAVDSGKIVRLSVKKSGFGNAVYIQHPNGLMSVYAHLDRFVEEGLGLRSLVAQARKKRRTRYPGNIFLEKSVKKGQLIAYSGESGSGLPHLHWEVRQGGDAPIDPFEHGFRYQDDTPPTIEAVLIEPLGPKSTLEGQHGLREYPMEKENGMYTIRHVPRVCGKVRFTVSVYDQVGAQNKCGVARISLRIDGKDFFDNQFDRVTYDSNHRGGLVYDYNFTRLGNPVQYYYRLYTISAQHFPYRGVFAEHGGVWETSGLEEGLHTLNLDVRDAMGNLSSARMQLSVEKEHSPRPPQPAGAQEQRAHFELREFPGFLEFVFAPAEALQSAPGVTISHKHRVIKRIEMEPGGENSFAAVYALQEADAGILTIELTAVTQRGQALRESRKFPVQAISAKRGGTVTYGQEAEMSFPAGALYEDIFANIWPATAYHVTKGLPVIGDVYDFRPAGEPLEKRGSISIQYPESSKNIQELGIYWWDRLKQRWYYMDDKRQENRHSLTATIIYPSYYGILRDTIRPTISDLKPEAGSVTKALGFTLSAVIRDTGKGVDTDTLMMLLDDKPLAAEYDPDRHTLSYFLTQRLASGKHTLRIEASDKAGHPAKSQSSRFTVH</sequence>
<accession>A0A2G6EEB7</accession>
<dbReference type="InterPro" id="IPR011055">
    <property type="entry name" value="Dup_hybrid_motif"/>
</dbReference>
<feature type="domain" description="M23ase beta-sheet core" evidence="2">
    <location>
        <begin position="50"/>
        <end position="110"/>
    </location>
</feature>
<dbReference type="PANTHER" id="PTHR21666:SF285">
    <property type="entry name" value="M23 FAMILY METALLOPEPTIDASE"/>
    <property type="match status" value="1"/>
</dbReference>
<dbReference type="EMBL" id="PDPS01000009">
    <property type="protein sequence ID" value="PID60192.1"/>
    <property type="molecule type" value="Genomic_DNA"/>
</dbReference>
<gene>
    <name evidence="3" type="ORF">CSB45_00605</name>
</gene>